<dbReference type="GO" id="GO:0004519">
    <property type="term" value="F:endonuclease activity"/>
    <property type="evidence" value="ECO:0007669"/>
    <property type="project" value="UniProtKB-KW"/>
</dbReference>
<dbReference type="EMBL" id="SOPX01000001">
    <property type="protein sequence ID" value="TFB33446.1"/>
    <property type="molecule type" value="Genomic_DNA"/>
</dbReference>
<dbReference type="OrthoDB" id="791350at2"/>
<dbReference type="Proteomes" id="UP000297429">
    <property type="component" value="Unassembled WGS sequence"/>
</dbReference>
<evidence type="ECO:0000313" key="4">
    <source>
        <dbReference type="Proteomes" id="UP000273898"/>
    </source>
</evidence>
<dbReference type="RefSeq" id="WP_121284090.1">
    <property type="nucleotide sequence ID" value="NZ_RCCK01000011.1"/>
</dbReference>
<keyword evidence="5" id="KW-1185">Reference proteome</keyword>
<organism evidence="2 4">
    <name type="scientific">Pedobacter alluvionis</name>
    <dbReference type="NCBI Taxonomy" id="475253"/>
    <lineage>
        <taxon>Bacteria</taxon>
        <taxon>Pseudomonadati</taxon>
        <taxon>Bacteroidota</taxon>
        <taxon>Sphingobacteriia</taxon>
        <taxon>Sphingobacteriales</taxon>
        <taxon>Sphingobacteriaceae</taxon>
        <taxon>Pedobacter</taxon>
    </lineage>
</organism>
<dbReference type="Pfam" id="PF14279">
    <property type="entry name" value="HNH_5"/>
    <property type="match status" value="1"/>
</dbReference>
<accession>A0A497Y3G7</accession>
<dbReference type="Proteomes" id="UP000273898">
    <property type="component" value="Unassembled WGS sequence"/>
</dbReference>
<evidence type="ECO:0000259" key="1">
    <source>
        <dbReference type="Pfam" id="PF14279"/>
    </source>
</evidence>
<evidence type="ECO:0000313" key="2">
    <source>
        <dbReference type="EMBL" id="RLJ77332.1"/>
    </source>
</evidence>
<feature type="domain" description="HNH endonuclease 5" evidence="1">
    <location>
        <begin position="4"/>
        <end position="53"/>
    </location>
</feature>
<keyword evidence="2" id="KW-0378">Hydrolase</keyword>
<keyword evidence="2" id="KW-0255">Endonuclease</keyword>
<dbReference type="AlphaFoldDB" id="A0A497Y3G7"/>
<dbReference type="EMBL" id="RCCK01000011">
    <property type="protein sequence ID" value="RLJ77332.1"/>
    <property type="molecule type" value="Genomic_DNA"/>
</dbReference>
<name>A0A497Y3G7_9SPHI</name>
<comment type="caution">
    <text evidence="2">The sequence shown here is derived from an EMBL/GenBank/DDBJ whole genome shotgun (WGS) entry which is preliminary data.</text>
</comment>
<proteinExistence type="predicted"/>
<reference evidence="2 4" key="1">
    <citation type="submission" date="2018-10" db="EMBL/GenBank/DDBJ databases">
        <title>Genomic Encyclopedia of Archaeal and Bacterial Type Strains, Phase II (KMG-II): from individual species to whole genera.</title>
        <authorList>
            <person name="Goeker M."/>
        </authorList>
    </citation>
    <scope>NUCLEOTIDE SEQUENCE [LARGE SCALE GENOMIC DNA]</scope>
    <source>
        <strain evidence="2 4">DSM 19624</strain>
    </source>
</reference>
<gene>
    <name evidence="2" type="ORF">BCL90_2417</name>
    <name evidence="3" type="ORF">E3V97_05205</name>
</gene>
<evidence type="ECO:0000313" key="5">
    <source>
        <dbReference type="Proteomes" id="UP000297429"/>
    </source>
</evidence>
<evidence type="ECO:0000313" key="3">
    <source>
        <dbReference type="EMBL" id="TFB33446.1"/>
    </source>
</evidence>
<sequence length="413" mass="47963">MQTCIICRKKKADFNDEHVIPDSIQGYYHINTVCTDCNSRMGSAIDNKLINHKFIEFQRFLFNIKGKSGSIPNPFSGTHHLVDNPDRKVVLEIDGKGNLSPRLLPIVPNFKKEPIVDSFIIQVDKKDEGHLDEIIDKIILRNGIDKQRLTSTKIEREIDPYISITLNIDTQDFKVGMLKMAYEFAVDNIPEYFNDELARTISKILYKGDFQDLVKKVLFFGSGFDKEILAPFQNLISFEKKNHYLILLSTKHGLICIINLFNILSIGIRLSNSTKYLKNDLLVGKNDLDDHSFKIFNTRELIEFTFTEMSFGFEYYFSDDQSRMEFELFSNENILSHYHDDGHIAFYNSSGQIVYRSLLDKLESLSSRSLGDTINEMTSEYDLDEELYIKLLPQNKLYRVIKVFASRYRINKL</sequence>
<protein>
    <submittedName>
        <fullName evidence="2">HNH endonuclease</fullName>
    </submittedName>
</protein>
<keyword evidence="2" id="KW-0540">Nuclease</keyword>
<dbReference type="InterPro" id="IPR029471">
    <property type="entry name" value="HNH_5"/>
</dbReference>
<reference evidence="3 5" key="2">
    <citation type="submission" date="2019-03" db="EMBL/GenBank/DDBJ databases">
        <authorList>
            <person name="He R.-H."/>
        </authorList>
    </citation>
    <scope>NUCLEOTIDE SEQUENCE [LARGE SCALE GENOMIC DNA]</scope>
    <source>
        <strain evidence="3 5">DSM 19624</strain>
    </source>
</reference>